<dbReference type="Proteomes" id="UP000315971">
    <property type="component" value="Unassembled WGS sequence"/>
</dbReference>
<sequence length="116" mass="13106">MKKAFMMIGLLIWICSCQQEIKHPDFNEVKSGMTTQQVEKLVGKPEKVKRMFFVVTWKYPKYSKSIVFNSDTVVEVLNDLNASADSVKKAVEGSVSGKSKDSASIEMRKALRSLQQ</sequence>
<dbReference type="Pfam" id="PF04355">
    <property type="entry name" value="BamE"/>
    <property type="match status" value="1"/>
</dbReference>
<proteinExistence type="predicted"/>
<keyword evidence="3" id="KW-1185">Reference proteome</keyword>
<dbReference type="RefSeq" id="WP_185955163.1">
    <property type="nucleotide sequence ID" value="NZ_FXSZ01000001.1"/>
</dbReference>
<evidence type="ECO:0000259" key="1">
    <source>
        <dbReference type="Pfam" id="PF04355"/>
    </source>
</evidence>
<name>A0A521B0R1_9SPHI</name>
<dbReference type="AlphaFoldDB" id="A0A521B0R1"/>
<gene>
    <name evidence="2" type="ORF">SAMN06265350_101594</name>
</gene>
<evidence type="ECO:0000313" key="3">
    <source>
        <dbReference type="Proteomes" id="UP000315971"/>
    </source>
</evidence>
<dbReference type="EMBL" id="FXSZ01000001">
    <property type="protein sequence ID" value="SMO40688.1"/>
    <property type="molecule type" value="Genomic_DNA"/>
</dbReference>
<accession>A0A521B0R1</accession>
<protein>
    <submittedName>
        <fullName evidence="2">SmpA / OmlA family protein</fullName>
    </submittedName>
</protein>
<dbReference type="PROSITE" id="PS51257">
    <property type="entry name" value="PROKAR_LIPOPROTEIN"/>
    <property type="match status" value="1"/>
</dbReference>
<feature type="domain" description="Outer membrane protein assembly factor BamE" evidence="1">
    <location>
        <begin position="22"/>
        <end position="63"/>
    </location>
</feature>
<dbReference type="GO" id="GO:0019867">
    <property type="term" value="C:outer membrane"/>
    <property type="evidence" value="ECO:0007669"/>
    <property type="project" value="InterPro"/>
</dbReference>
<dbReference type="InterPro" id="IPR007450">
    <property type="entry name" value="BamE_dom"/>
</dbReference>
<evidence type="ECO:0000313" key="2">
    <source>
        <dbReference type="EMBL" id="SMO40688.1"/>
    </source>
</evidence>
<reference evidence="2 3" key="1">
    <citation type="submission" date="2017-05" db="EMBL/GenBank/DDBJ databases">
        <authorList>
            <person name="Varghese N."/>
            <person name="Submissions S."/>
        </authorList>
    </citation>
    <scope>NUCLEOTIDE SEQUENCE [LARGE SCALE GENOMIC DNA]</scope>
    <source>
        <strain evidence="2 3">DSM 21342</strain>
    </source>
</reference>
<organism evidence="2 3">
    <name type="scientific">Solitalea koreensis</name>
    <dbReference type="NCBI Taxonomy" id="543615"/>
    <lineage>
        <taxon>Bacteria</taxon>
        <taxon>Pseudomonadati</taxon>
        <taxon>Bacteroidota</taxon>
        <taxon>Sphingobacteriia</taxon>
        <taxon>Sphingobacteriales</taxon>
        <taxon>Sphingobacteriaceae</taxon>
        <taxon>Solitalea</taxon>
    </lineage>
</organism>